<evidence type="ECO:0000256" key="5">
    <source>
        <dbReference type="ARBA" id="ARBA00022771"/>
    </source>
</evidence>
<dbReference type="Pfam" id="PF00013">
    <property type="entry name" value="KH_1"/>
    <property type="match status" value="2"/>
</dbReference>
<dbReference type="SUPFAM" id="SSF54791">
    <property type="entry name" value="Eukaryotic type KH-domain (KH-domain type I)"/>
    <property type="match status" value="2"/>
</dbReference>
<dbReference type="SUPFAM" id="SSF57850">
    <property type="entry name" value="RING/U-box"/>
    <property type="match status" value="1"/>
</dbReference>
<evidence type="ECO:0000256" key="11">
    <source>
        <dbReference type="SAM" id="MobiDB-lite"/>
    </source>
</evidence>
<accession>A0A8J2RC73</accession>
<dbReference type="InterPro" id="IPR036612">
    <property type="entry name" value="KH_dom_type_1_sf"/>
</dbReference>
<dbReference type="Pfam" id="PF13920">
    <property type="entry name" value="zf-C3HC4_3"/>
    <property type="match status" value="1"/>
</dbReference>
<keyword evidence="6" id="KW-0862">Zinc</keyword>
<dbReference type="InterPro" id="IPR047226">
    <property type="entry name" value="KH-I_MEX3_rpt2"/>
</dbReference>
<feature type="compositionally biased region" description="Polar residues" evidence="11">
    <location>
        <begin position="438"/>
        <end position="448"/>
    </location>
</feature>
<keyword evidence="4" id="KW-0677">Repeat</keyword>
<evidence type="ECO:0000259" key="12">
    <source>
        <dbReference type="PROSITE" id="PS50089"/>
    </source>
</evidence>
<dbReference type="PANTHER" id="PTHR23285">
    <property type="entry name" value="RING FINGER AND KH DOMAIN CONTAINING PROTEIN 1"/>
    <property type="match status" value="1"/>
</dbReference>
<evidence type="ECO:0000313" key="14">
    <source>
        <dbReference type="Proteomes" id="UP000789390"/>
    </source>
</evidence>
<comment type="caution">
    <text evidence="13">The sequence shown here is derived from an EMBL/GenBank/DDBJ whole genome shotgun (WGS) entry which is preliminary data.</text>
</comment>
<protein>
    <recommendedName>
        <fullName evidence="12">RING-type domain-containing protein</fullName>
    </recommendedName>
</protein>
<evidence type="ECO:0000256" key="10">
    <source>
        <dbReference type="PROSITE-ProRule" id="PRU00175"/>
    </source>
</evidence>
<dbReference type="SMART" id="SM00184">
    <property type="entry name" value="RING"/>
    <property type="match status" value="1"/>
</dbReference>
<feature type="compositionally biased region" description="Low complexity" evidence="11">
    <location>
        <begin position="488"/>
        <end position="515"/>
    </location>
</feature>
<dbReference type="GO" id="GO:0008270">
    <property type="term" value="F:zinc ion binding"/>
    <property type="evidence" value="ECO:0007669"/>
    <property type="project" value="UniProtKB-KW"/>
</dbReference>
<keyword evidence="14" id="KW-1185">Reference proteome</keyword>
<evidence type="ECO:0000256" key="9">
    <source>
        <dbReference type="PROSITE-ProRule" id="PRU00117"/>
    </source>
</evidence>
<keyword evidence="7 9" id="KW-0694">RNA-binding</keyword>
<dbReference type="CDD" id="cd22424">
    <property type="entry name" value="KH-I_MEX3_rpt2"/>
    <property type="match status" value="1"/>
</dbReference>
<organism evidence="13 14">
    <name type="scientific">Daphnia galeata</name>
    <dbReference type="NCBI Taxonomy" id="27404"/>
    <lineage>
        <taxon>Eukaryota</taxon>
        <taxon>Metazoa</taxon>
        <taxon>Ecdysozoa</taxon>
        <taxon>Arthropoda</taxon>
        <taxon>Crustacea</taxon>
        <taxon>Branchiopoda</taxon>
        <taxon>Diplostraca</taxon>
        <taxon>Cladocera</taxon>
        <taxon>Anomopoda</taxon>
        <taxon>Daphniidae</taxon>
        <taxon>Daphnia</taxon>
    </lineage>
</organism>
<feature type="region of interest" description="Disordered" evidence="11">
    <location>
        <begin position="484"/>
        <end position="515"/>
    </location>
</feature>
<evidence type="ECO:0000256" key="7">
    <source>
        <dbReference type="ARBA" id="ARBA00022884"/>
    </source>
</evidence>
<evidence type="ECO:0000256" key="2">
    <source>
        <dbReference type="ARBA" id="ARBA00004496"/>
    </source>
</evidence>
<dbReference type="PANTHER" id="PTHR23285:SF7">
    <property type="entry name" value="LD09246P1"/>
    <property type="match status" value="1"/>
</dbReference>
<dbReference type="GO" id="GO:0005634">
    <property type="term" value="C:nucleus"/>
    <property type="evidence" value="ECO:0007669"/>
    <property type="project" value="UniProtKB-SubCell"/>
</dbReference>
<dbReference type="Proteomes" id="UP000789390">
    <property type="component" value="Unassembled WGS sequence"/>
</dbReference>
<name>A0A8J2RC73_9CRUS</name>
<dbReference type="Gene3D" id="3.30.40.10">
    <property type="entry name" value="Zinc/RING finger domain, C3HC4 (zinc finger)"/>
    <property type="match status" value="1"/>
</dbReference>
<evidence type="ECO:0000256" key="4">
    <source>
        <dbReference type="ARBA" id="ARBA00022737"/>
    </source>
</evidence>
<comment type="subcellular location">
    <subcellularLocation>
        <location evidence="2">Cytoplasm</location>
    </subcellularLocation>
    <subcellularLocation>
        <location evidence="1">Nucleus</location>
    </subcellularLocation>
</comment>
<reference evidence="13" key="1">
    <citation type="submission" date="2021-11" db="EMBL/GenBank/DDBJ databases">
        <authorList>
            <person name="Schell T."/>
        </authorList>
    </citation>
    <scope>NUCLEOTIDE SEQUENCE</scope>
    <source>
        <strain evidence="13">M5</strain>
    </source>
</reference>
<dbReference type="InterPro" id="IPR001841">
    <property type="entry name" value="Znf_RING"/>
</dbReference>
<dbReference type="Gene3D" id="3.30.1370.10">
    <property type="entry name" value="K Homology domain, type 1"/>
    <property type="match status" value="2"/>
</dbReference>
<dbReference type="SMART" id="SM00322">
    <property type="entry name" value="KH"/>
    <property type="match status" value="2"/>
</dbReference>
<feature type="domain" description="RING-type" evidence="12">
    <location>
        <begin position="522"/>
        <end position="572"/>
    </location>
</feature>
<dbReference type="CDD" id="cd22423">
    <property type="entry name" value="KH-I_MEX3_rpt1"/>
    <property type="match status" value="1"/>
</dbReference>
<evidence type="ECO:0000256" key="1">
    <source>
        <dbReference type="ARBA" id="ARBA00004123"/>
    </source>
</evidence>
<evidence type="ECO:0000256" key="3">
    <source>
        <dbReference type="ARBA" id="ARBA00022490"/>
    </source>
</evidence>
<dbReference type="FunFam" id="3.30.1370.10:FF:000012">
    <property type="entry name" value="Mex-3 RNA-binding family member D"/>
    <property type="match status" value="1"/>
</dbReference>
<keyword evidence="5 10" id="KW-0863">Zinc-finger</keyword>
<feature type="region of interest" description="Disordered" evidence="11">
    <location>
        <begin position="422"/>
        <end position="462"/>
    </location>
</feature>
<evidence type="ECO:0000256" key="6">
    <source>
        <dbReference type="ARBA" id="ARBA00022833"/>
    </source>
</evidence>
<dbReference type="GO" id="GO:0010468">
    <property type="term" value="P:regulation of gene expression"/>
    <property type="evidence" value="ECO:0007669"/>
    <property type="project" value="UniProtKB-ARBA"/>
</dbReference>
<dbReference type="InterPro" id="IPR004087">
    <property type="entry name" value="KH_dom"/>
</dbReference>
<keyword evidence="5 10" id="KW-0479">Metal-binding</keyword>
<feature type="compositionally biased region" description="Low complexity" evidence="11">
    <location>
        <begin position="422"/>
        <end position="437"/>
    </location>
</feature>
<dbReference type="PROSITE" id="PS50089">
    <property type="entry name" value="ZF_RING_2"/>
    <property type="match status" value="1"/>
</dbReference>
<keyword evidence="3" id="KW-0963">Cytoplasm</keyword>
<dbReference type="GO" id="GO:0005737">
    <property type="term" value="C:cytoplasm"/>
    <property type="evidence" value="ECO:0007669"/>
    <property type="project" value="UniProtKB-SubCell"/>
</dbReference>
<dbReference type="InterPro" id="IPR047227">
    <property type="entry name" value="MEX3"/>
</dbReference>
<proteinExistence type="predicted"/>
<gene>
    <name evidence="13" type="ORF">DGAL_LOCUS3784</name>
</gene>
<keyword evidence="8" id="KW-0539">Nucleus</keyword>
<dbReference type="InterPro" id="IPR047228">
    <property type="entry name" value="KH-I_MEX3_rpt1"/>
</dbReference>
<evidence type="ECO:0000256" key="8">
    <source>
        <dbReference type="ARBA" id="ARBA00023242"/>
    </source>
</evidence>
<dbReference type="CDD" id="cd16518">
    <property type="entry name" value="RING-HC_MEX3"/>
    <property type="match status" value="1"/>
</dbReference>
<dbReference type="GO" id="GO:0003723">
    <property type="term" value="F:RNA binding"/>
    <property type="evidence" value="ECO:0007669"/>
    <property type="project" value="UniProtKB-UniRule"/>
</dbReference>
<dbReference type="InterPro" id="IPR004088">
    <property type="entry name" value="KH_dom_type_1"/>
</dbReference>
<sequence length="583" mass="61112">MPASASYGESIELTRHNSLEDQRALQVAMELSLLSFGNNMDHHQIDHHSTSPNHHHYNTMDHINSLHYADEMRFLAKKSQNMTECVPVPSSEHVAEIVGRQGCKIKALRAKTNTYIKTPVRGEEPVFVVTGRKEDVAAAKREILSAAEHFSQIRASRRSGLVGQCGIVGTTGLVPPPPVPGQVTIQVRVPYRVVGLVVGPKGATIKRIQQQTSTYIVTPSREKEPIFEVTGMPDNVEQAKREIEAHIALRTGLVNVDGSGNELSPDMIHDLAAGLNGLGLGMLGSSLGGALDNGATDLMGSLYKTSSSALRSAFSGHHHNLNNDVYGVASSGLSNLLGDNAFGLRSHNSYSNAPSAAAGKMDSELQTLGSGLLNSLYDSDEGIGLGGSDSPTLSHSLIQPNIWSTDFGTGLVGGGSTSSINTNSTGSATANNGNTGAKRSNSFGFPTSDSDHPPARRISSDPLTAIGSTLNSLSAAFQIRSDSDSGVRDSSASASGSASPAACSPVGSSSNSSTRGSLKRECIMCCEGEMVAALVPCGHKLFCMDCAQSLVPKESSAESDVPSTGGECPVCHQSVTQAIRIFS</sequence>
<dbReference type="FunFam" id="3.30.1370.10:FF:000013">
    <property type="entry name" value="Mex-3 RNA-binding family member B"/>
    <property type="match status" value="1"/>
</dbReference>
<dbReference type="InterPro" id="IPR013083">
    <property type="entry name" value="Znf_RING/FYVE/PHD"/>
</dbReference>
<dbReference type="EMBL" id="CAKKLH010000057">
    <property type="protein sequence ID" value="CAH0101452.1"/>
    <property type="molecule type" value="Genomic_DNA"/>
</dbReference>
<evidence type="ECO:0000313" key="13">
    <source>
        <dbReference type="EMBL" id="CAH0101452.1"/>
    </source>
</evidence>
<dbReference type="OrthoDB" id="427410at2759"/>
<dbReference type="AlphaFoldDB" id="A0A8J2RC73"/>
<dbReference type="PROSITE" id="PS50084">
    <property type="entry name" value="KH_TYPE_1"/>
    <property type="match status" value="2"/>
</dbReference>